<organism evidence="1">
    <name type="scientific">Anguilla anguilla</name>
    <name type="common">European freshwater eel</name>
    <name type="synonym">Muraena anguilla</name>
    <dbReference type="NCBI Taxonomy" id="7936"/>
    <lineage>
        <taxon>Eukaryota</taxon>
        <taxon>Metazoa</taxon>
        <taxon>Chordata</taxon>
        <taxon>Craniata</taxon>
        <taxon>Vertebrata</taxon>
        <taxon>Euteleostomi</taxon>
        <taxon>Actinopterygii</taxon>
        <taxon>Neopterygii</taxon>
        <taxon>Teleostei</taxon>
        <taxon>Anguilliformes</taxon>
        <taxon>Anguillidae</taxon>
        <taxon>Anguilla</taxon>
    </lineage>
</organism>
<name>A0A0E9UVG3_ANGAN</name>
<reference evidence="1" key="1">
    <citation type="submission" date="2014-11" db="EMBL/GenBank/DDBJ databases">
        <authorList>
            <person name="Amaro Gonzalez C."/>
        </authorList>
    </citation>
    <scope>NUCLEOTIDE SEQUENCE</scope>
</reference>
<protein>
    <submittedName>
        <fullName evidence="1">Uncharacterized protein</fullName>
    </submittedName>
</protein>
<accession>A0A0E9UVG3</accession>
<evidence type="ECO:0000313" key="1">
    <source>
        <dbReference type="EMBL" id="JAH69787.1"/>
    </source>
</evidence>
<reference evidence="1" key="2">
    <citation type="journal article" date="2015" name="Fish Shellfish Immunol.">
        <title>Early steps in the European eel (Anguilla anguilla)-Vibrio vulnificus interaction in the gills: Role of the RtxA13 toxin.</title>
        <authorList>
            <person name="Callol A."/>
            <person name="Pajuelo D."/>
            <person name="Ebbesson L."/>
            <person name="Teles M."/>
            <person name="MacKenzie S."/>
            <person name="Amaro C."/>
        </authorList>
    </citation>
    <scope>NUCLEOTIDE SEQUENCE</scope>
</reference>
<dbReference type="EMBL" id="GBXM01038790">
    <property type="protein sequence ID" value="JAH69787.1"/>
    <property type="molecule type" value="Transcribed_RNA"/>
</dbReference>
<dbReference type="AlphaFoldDB" id="A0A0E9UVG3"/>
<sequence>MTGEVATAQPKGKMCSLSPTNNSNKKIDLTIKNVFCDYFSSRKISGKCSHAVSQIYPRNQSNSQP</sequence>
<proteinExistence type="predicted"/>